<sequence length="65" mass="7673">MLTKLIQRLFPQHREKQMELSRASSSVSLSISQYQHASLELQREIERNRFARYLLYDKGDGHGSH</sequence>
<proteinExistence type="predicted"/>
<dbReference type="Proteomes" id="UP000743001">
    <property type="component" value="Unassembled WGS sequence"/>
</dbReference>
<dbReference type="EMBL" id="JAHLQJ010000013">
    <property type="protein sequence ID" value="MBU5673263.1"/>
    <property type="molecule type" value="Genomic_DNA"/>
</dbReference>
<gene>
    <name evidence="1" type="ORF">KQJ23_15650</name>
</gene>
<keyword evidence="2" id="KW-1185">Reference proteome</keyword>
<comment type="caution">
    <text evidence="1">The sequence shown here is derived from an EMBL/GenBank/DDBJ whole genome shotgun (WGS) entry which is preliminary data.</text>
</comment>
<evidence type="ECO:0000313" key="2">
    <source>
        <dbReference type="Proteomes" id="UP000743001"/>
    </source>
</evidence>
<name>A0ABS6FTB3_9BACL</name>
<evidence type="ECO:0000313" key="1">
    <source>
        <dbReference type="EMBL" id="MBU5673263.1"/>
    </source>
</evidence>
<reference evidence="1 2" key="1">
    <citation type="submission" date="2021-06" db="EMBL/GenBank/DDBJ databases">
        <authorList>
            <person name="Sun Q."/>
            <person name="Li D."/>
        </authorList>
    </citation>
    <scope>NUCLEOTIDE SEQUENCE [LARGE SCALE GENOMIC DNA]</scope>
    <source>
        <strain evidence="1 2">MSJ-6</strain>
    </source>
</reference>
<organism evidence="1 2">
    <name type="scientific">Paenibacillus brevis</name>
    <dbReference type="NCBI Taxonomy" id="2841508"/>
    <lineage>
        <taxon>Bacteria</taxon>
        <taxon>Bacillati</taxon>
        <taxon>Bacillota</taxon>
        <taxon>Bacilli</taxon>
        <taxon>Bacillales</taxon>
        <taxon>Paenibacillaceae</taxon>
        <taxon>Paenibacillus</taxon>
    </lineage>
</organism>
<accession>A0ABS6FTB3</accession>
<dbReference type="RefSeq" id="WP_216479817.1">
    <property type="nucleotide sequence ID" value="NZ_JAHLQJ010000013.1"/>
</dbReference>
<protein>
    <submittedName>
        <fullName evidence="1">Uncharacterized protein</fullName>
    </submittedName>
</protein>